<organism evidence="2 3">
    <name type="scientific">Ceratopteris richardii</name>
    <name type="common">Triangle waterfern</name>
    <dbReference type="NCBI Taxonomy" id="49495"/>
    <lineage>
        <taxon>Eukaryota</taxon>
        <taxon>Viridiplantae</taxon>
        <taxon>Streptophyta</taxon>
        <taxon>Embryophyta</taxon>
        <taxon>Tracheophyta</taxon>
        <taxon>Polypodiopsida</taxon>
        <taxon>Polypodiidae</taxon>
        <taxon>Polypodiales</taxon>
        <taxon>Pteridineae</taxon>
        <taxon>Pteridaceae</taxon>
        <taxon>Parkerioideae</taxon>
        <taxon>Ceratopteris</taxon>
    </lineage>
</organism>
<dbReference type="AlphaFoldDB" id="A0A8T2TQE7"/>
<keyword evidence="3" id="KW-1185">Reference proteome</keyword>
<dbReference type="EMBL" id="CM035417">
    <property type="protein sequence ID" value="KAH7422779.1"/>
    <property type="molecule type" value="Genomic_DNA"/>
</dbReference>
<feature type="region of interest" description="Disordered" evidence="1">
    <location>
        <begin position="9"/>
        <end position="29"/>
    </location>
</feature>
<comment type="caution">
    <text evidence="2">The sequence shown here is derived from an EMBL/GenBank/DDBJ whole genome shotgun (WGS) entry which is preliminary data.</text>
</comment>
<proteinExistence type="predicted"/>
<gene>
    <name evidence="2" type="ORF">KP509_12G025200</name>
</gene>
<protein>
    <submittedName>
        <fullName evidence="2">Uncharacterized protein</fullName>
    </submittedName>
</protein>
<reference evidence="2" key="1">
    <citation type="submission" date="2021-08" db="EMBL/GenBank/DDBJ databases">
        <title>WGS assembly of Ceratopteris richardii.</title>
        <authorList>
            <person name="Marchant D.B."/>
            <person name="Chen G."/>
            <person name="Jenkins J."/>
            <person name="Shu S."/>
            <person name="Leebens-Mack J."/>
            <person name="Grimwood J."/>
            <person name="Schmutz J."/>
            <person name="Soltis P."/>
            <person name="Soltis D."/>
            <person name="Chen Z.-H."/>
        </authorList>
    </citation>
    <scope>NUCLEOTIDE SEQUENCE</scope>
    <source>
        <strain evidence="2">Whitten #5841</strain>
        <tissue evidence="2">Leaf</tissue>
    </source>
</reference>
<evidence type="ECO:0000313" key="2">
    <source>
        <dbReference type="EMBL" id="KAH7422779.1"/>
    </source>
</evidence>
<dbReference type="Proteomes" id="UP000825935">
    <property type="component" value="Chromosome 12"/>
</dbReference>
<sequence>MVKDQIQAVATVRRRPKDRRPEGFGTATPWIASGEQSSTPFSQISSVLPVLLPRKFIQAQQNIEVGDVALLFDARQIEDPSALPSRPLSRPHMAHWLFKDMVSLYCSRLLSGDGALGGPKQGKPHMLFCVGRNSKHGKPQICSP</sequence>
<evidence type="ECO:0000256" key="1">
    <source>
        <dbReference type="SAM" id="MobiDB-lite"/>
    </source>
</evidence>
<name>A0A8T2TQE7_CERRI</name>
<accession>A0A8T2TQE7</accession>
<evidence type="ECO:0000313" key="3">
    <source>
        <dbReference type="Proteomes" id="UP000825935"/>
    </source>
</evidence>